<reference evidence="2" key="2">
    <citation type="submission" date="2023-01" db="EMBL/GenBank/DDBJ databases">
        <authorList>
            <person name="Sun Q."/>
            <person name="Evtushenko L."/>
        </authorList>
    </citation>
    <scope>NUCLEOTIDE SEQUENCE</scope>
    <source>
        <strain evidence="2">VKM B-1606</strain>
    </source>
</reference>
<dbReference type="Proteomes" id="UP001143400">
    <property type="component" value="Unassembled WGS sequence"/>
</dbReference>
<reference evidence="2" key="1">
    <citation type="journal article" date="2014" name="Int. J. Syst. Evol. Microbiol.">
        <title>Complete genome sequence of Corynebacterium casei LMG S-19264T (=DSM 44701T), isolated from a smear-ripened cheese.</title>
        <authorList>
            <consortium name="US DOE Joint Genome Institute (JGI-PGF)"/>
            <person name="Walter F."/>
            <person name="Albersmeier A."/>
            <person name="Kalinowski J."/>
            <person name="Ruckert C."/>
        </authorList>
    </citation>
    <scope>NUCLEOTIDE SEQUENCE</scope>
    <source>
        <strain evidence="2">VKM B-1606</strain>
    </source>
</reference>
<dbReference type="RefSeq" id="WP_204951761.1">
    <property type="nucleotide sequence ID" value="NZ_BSFF01000010.1"/>
</dbReference>
<organism evidence="2 3">
    <name type="scientific">Methylopila capsulata</name>
    <dbReference type="NCBI Taxonomy" id="61654"/>
    <lineage>
        <taxon>Bacteria</taxon>
        <taxon>Pseudomonadati</taxon>
        <taxon>Pseudomonadota</taxon>
        <taxon>Alphaproteobacteria</taxon>
        <taxon>Hyphomicrobiales</taxon>
        <taxon>Methylopilaceae</taxon>
        <taxon>Methylopila</taxon>
    </lineage>
</organism>
<accession>A0A9W6IVP5</accession>
<evidence type="ECO:0000313" key="3">
    <source>
        <dbReference type="Proteomes" id="UP001143400"/>
    </source>
</evidence>
<feature type="compositionally biased region" description="Basic and acidic residues" evidence="1">
    <location>
        <begin position="33"/>
        <end position="64"/>
    </location>
</feature>
<evidence type="ECO:0000313" key="2">
    <source>
        <dbReference type="EMBL" id="GLK57466.1"/>
    </source>
</evidence>
<dbReference type="Pfam" id="PF13770">
    <property type="entry name" value="DUF4169"/>
    <property type="match status" value="1"/>
</dbReference>
<feature type="region of interest" description="Disordered" evidence="1">
    <location>
        <begin position="1"/>
        <end position="64"/>
    </location>
</feature>
<dbReference type="InterPro" id="IPR025227">
    <property type="entry name" value="DUF4169"/>
</dbReference>
<gene>
    <name evidence="2" type="ORF">GCM10008170_34860</name>
</gene>
<dbReference type="EMBL" id="BSFF01000010">
    <property type="protein sequence ID" value="GLK57466.1"/>
    <property type="molecule type" value="Genomic_DNA"/>
</dbReference>
<protein>
    <recommendedName>
        <fullName evidence="4">DUF4169 domain-containing protein</fullName>
    </recommendedName>
</protein>
<name>A0A9W6IVP5_9HYPH</name>
<sequence length="64" mass="7529">MAEIVNLRQARKRREREDRSAQAAENRVRFGRRKDEQAAEEVRRAQAERLLDGHRRDNGGDAEQ</sequence>
<comment type="caution">
    <text evidence="2">The sequence shown here is derived from an EMBL/GenBank/DDBJ whole genome shotgun (WGS) entry which is preliminary data.</text>
</comment>
<dbReference type="AlphaFoldDB" id="A0A9W6IVP5"/>
<evidence type="ECO:0008006" key="4">
    <source>
        <dbReference type="Google" id="ProtNLM"/>
    </source>
</evidence>
<proteinExistence type="predicted"/>
<evidence type="ECO:0000256" key="1">
    <source>
        <dbReference type="SAM" id="MobiDB-lite"/>
    </source>
</evidence>